<dbReference type="AlphaFoldDB" id="A0A1V1PGX7"/>
<organism evidence="1 2">
    <name type="scientific">Candidatus Magnetoglobus multicellularis str. Araruama</name>
    <dbReference type="NCBI Taxonomy" id="890399"/>
    <lineage>
        <taxon>Bacteria</taxon>
        <taxon>Pseudomonadati</taxon>
        <taxon>Thermodesulfobacteriota</taxon>
        <taxon>Desulfobacteria</taxon>
        <taxon>Desulfobacterales</taxon>
        <taxon>Desulfobacteraceae</taxon>
        <taxon>Candidatus Magnetoglobus</taxon>
    </lineage>
</organism>
<reference evidence="2" key="1">
    <citation type="submission" date="2012-11" db="EMBL/GenBank/DDBJ databases">
        <authorList>
            <person name="Lucero-Rivera Y.E."/>
            <person name="Tovar-Ramirez D."/>
        </authorList>
    </citation>
    <scope>NUCLEOTIDE SEQUENCE [LARGE SCALE GENOMIC DNA]</scope>
    <source>
        <strain evidence="2">Araruama</strain>
    </source>
</reference>
<name>A0A1V1PGX7_9BACT</name>
<accession>A0A1V1PGX7</accession>
<sequence length="303" mass="36045">MLLMRNACDWMLNCRSGSELMATIDLLSDEPDLPEIIYKEDCLGIPQTAFDGPCLRCRYFARLPNEHYCYFCNHVMVRESVIRPTARHSVALWCFMNFPPKKMPHTTYDFLFYIIDDNRMICTTNRWNLKNLLQELMLMQGPDWLGVMQIFPVFRGSETLTMSDIIASAIFDEKSLVQDRMYIKFYASPFQIPFRKDRERDGKLIFYASDFIGYLEMAEIFKRGLYLEEQDRLLQVLKIDDPTERQFYWGRFLAQIRPEARDFLDSWNIKKWTATQVSLFYELLDFAKFDPEKNISNIVQDEE</sequence>
<evidence type="ECO:0000313" key="1">
    <source>
        <dbReference type="EMBL" id="ETR74127.1"/>
    </source>
</evidence>
<gene>
    <name evidence="1" type="ORF">OMM_00437</name>
</gene>
<dbReference type="Proteomes" id="UP000189670">
    <property type="component" value="Unassembled WGS sequence"/>
</dbReference>
<proteinExistence type="predicted"/>
<evidence type="ECO:0000313" key="2">
    <source>
        <dbReference type="Proteomes" id="UP000189670"/>
    </source>
</evidence>
<protein>
    <submittedName>
        <fullName evidence="1">Uncharacterized protein</fullName>
    </submittedName>
</protein>
<dbReference type="EMBL" id="ATBP01000020">
    <property type="protein sequence ID" value="ETR74127.1"/>
    <property type="molecule type" value="Genomic_DNA"/>
</dbReference>
<comment type="caution">
    <text evidence="1">The sequence shown here is derived from an EMBL/GenBank/DDBJ whole genome shotgun (WGS) entry which is preliminary data.</text>
</comment>